<evidence type="ECO:0000313" key="2">
    <source>
        <dbReference type="Proteomes" id="UP000799118"/>
    </source>
</evidence>
<protein>
    <submittedName>
        <fullName evidence="1">Uncharacterized protein</fullName>
    </submittedName>
</protein>
<gene>
    <name evidence="1" type="ORF">BT96DRAFT_1007605</name>
</gene>
<keyword evidence="2" id="KW-1185">Reference proteome</keyword>
<name>A0A6A4GHX7_9AGAR</name>
<accession>A0A6A4GHX7</accession>
<sequence length="208" mass="23482">MISENHFTFDRNVSYDVCALVLVVLEGHGYVSTVLDVIFSAQSTYTTSVSNGLPLPGSINDRKRISRKQARIQHVQAEVNDLEYTRDTWPQPVDQSTIMEYIKSYGESIKYVPLSVCASCGAEDRERTGSFVPLQALPSLDNLRVKNQQIIDHTPRARFTYIHPSLDGLLLEPKGIQCLDEQCAERENISGVNPGTYYFFEVRESTPF</sequence>
<proteinExistence type="predicted"/>
<dbReference type="Proteomes" id="UP000799118">
    <property type="component" value="Unassembled WGS sequence"/>
</dbReference>
<organism evidence="1 2">
    <name type="scientific">Gymnopus androsaceus JB14</name>
    <dbReference type="NCBI Taxonomy" id="1447944"/>
    <lineage>
        <taxon>Eukaryota</taxon>
        <taxon>Fungi</taxon>
        <taxon>Dikarya</taxon>
        <taxon>Basidiomycota</taxon>
        <taxon>Agaricomycotina</taxon>
        <taxon>Agaricomycetes</taxon>
        <taxon>Agaricomycetidae</taxon>
        <taxon>Agaricales</taxon>
        <taxon>Marasmiineae</taxon>
        <taxon>Omphalotaceae</taxon>
        <taxon>Gymnopus</taxon>
    </lineage>
</organism>
<evidence type="ECO:0000313" key="1">
    <source>
        <dbReference type="EMBL" id="KAE9384895.1"/>
    </source>
</evidence>
<dbReference type="EMBL" id="ML770063">
    <property type="protein sequence ID" value="KAE9384895.1"/>
    <property type="molecule type" value="Genomic_DNA"/>
</dbReference>
<dbReference type="AlphaFoldDB" id="A0A6A4GHX7"/>
<reference evidence="1" key="1">
    <citation type="journal article" date="2019" name="Environ. Microbiol.">
        <title>Fungal ecological strategies reflected in gene transcription - a case study of two litter decomposers.</title>
        <authorList>
            <person name="Barbi F."/>
            <person name="Kohler A."/>
            <person name="Barry K."/>
            <person name="Baskaran P."/>
            <person name="Daum C."/>
            <person name="Fauchery L."/>
            <person name="Ihrmark K."/>
            <person name="Kuo A."/>
            <person name="LaButti K."/>
            <person name="Lipzen A."/>
            <person name="Morin E."/>
            <person name="Grigoriev I.V."/>
            <person name="Henrissat B."/>
            <person name="Lindahl B."/>
            <person name="Martin F."/>
        </authorList>
    </citation>
    <scope>NUCLEOTIDE SEQUENCE</scope>
    <source>
        <strain evidence="1">JB14</strain>
    </source>
</reference>